<dbReference type="PROSITE" id="PS51819">
    <property type="entry name" value="VOC"/>
    <property type="match status" value="1"/>
</dbReference>
<dbReference type="CDD" id="cd06587">
    <property type="entry name" value="VOC"/>
    <property type="match status" value="1"/>
</dbReference>
<dbReference type="EMBL" id="LMWM01000040">
    <property type="protein sequence ID" value="KUM83870.1"/>
    <property type="molecule type" value="Genomic_DNA"/>
</dbReference>
<name>A0A117PP67_9ACTN</name>
<gene>
    <name evidence="2" type="ORF">AQI94_33495</name>
</gene>
<accession>A0A117PP67</accession>
<protein>
    <submittedName>
        <fullName evidence="2">Glyoxalase</fullName>
    </submittedName>
</protein>
<dbReference type="AlphaFoldDB" id="A0A117PP67"/>
<evidence type="ECO:0000313" key="2">
    <source>
        <dbReference type="EMBL" id="KUM83870.1"/>
    </source>
</evidence>
<dbReference type="RefSeq" id="WP_031055614.1">
    <property type="nucleotide sequence ID" value="NZ_JBIBIH010000008.1"/>
</dbReference>
<sequence length="115" mass="12746">MAVGIFAGIAVRNYENALEWYKRLLGAEPSFYPNDVEAVWQLAEDRYVYIIEDTRRAGGAVGMIWVDEPRTAVARIAERGLQPVGVEEHGTVCKWVFHDPDGNETGIGGEVSPPK</sequence>
<organism evidence="2 3">
    <name type="scientific">Streptomyces pseudovenezuelae</name>
    <dbReference type="NCBI Taxonomy" id="67350"/>
    <lineage>
        <taxon>Bacteria</taxon>
        <taxon>Bacillati</taxon>
        <taxon>Actinomycetota</taxon>
        <taxon>Actinomycetes</taxon>
        <taxon>Kitasatosporales</taxon>
        <taxon>Streptomycetaceae</taxon>
        <taxon>Streptomyces</taxon>
        <taxon>Streptomyces aurantiacus group</taxon>
    </lineage>
</organism>
<dbReference type="SUPFAM" id="SSF54593">
    <property type="entry name" value="Glyoxalase/Bleomycin resistance protein/Dihydroxybiphenyl dioxygenase"/>
    <property type="match status" value="1"/>
</dbReference>
<dbReference type="InterPro" id="IPR029068">
    <property type="entry name" value="Glyas_Bleomycin-R_OHBP_Dase"/>
</dbReference>
<evidence type="ECO:0000313" key="3">
    <source>
        <dbReference type="Proteomes" id="UP000053039"/>
    </source>
</evidence>
<dbReference type="Proteomes" id="UP000053039">
    <property type="component" value="Unassembled WGS sequence"/>
</dbReference>
<proteinExistence type="predicted"/>
<reference evidence="2 3" key="1">
    <citation type="submission" date="2015-10" db="EMBL/GenBank/DDBJ databases">
        <title>Draft genome sequence of Streptomyces pseudovenezuelae DSM 40212, type strain for the species Streptomyces pseudovenezuelae.</title>
        <authorList>
            <person name="Ruckert C."/>
            <person name="Winkler A."/>
            <person name="Kalinowski J."/>
            <person name="Kampfer P."/>
            <person name="Glaeser S."/>
        </authorList>
    </citation>
    <scope>NUCLEOTIDE SEQUENCE [LARGE SCALE GENOMIC DNA]</scope>
    <source>
        <strain evidence="2 3">DSM 40212</strain>
    </source>
</reference>
<feature type="domain" description="VOC" evidence="1">
    <location>
        <begin position="2"/>
        <end position="110"/>
    </location>
</feature>
<comment type="caution">
    <text evidence="2">The sequence shown here is derived from an EMBL/GenBank/DDBJ whole genome shotgun (WGS) entry which is preliminary data.</text>
</comment>
<dbReference type="Gene3D" id="3.10.180.10">
    <property type="entry name" value="2,3-Dihydroxybiphenyl 1,2-Dioxygenase, domain 1"/>
    <property type="match status" value="1"/>
</dbReference>
<dbReference type="InterPro" id="IPR037523">
    <property type="entry name" value="VOC_core"/>
</dbReference>
<evidence type="ECO:0000259" key="1">
    <source>
        <dbReference type="PROSITE" id="PS51819"/>
    </source>
</evidence>
<dbReference type="OrthoDB" id="2453533at2"/>